<dbReference type="Gene3D" id="2.160.20.10">
    <property type="entry name" value="Single-stranded right-handed beta-helix, Pectin lyase-like"/>
    <property type="match status" value="2"/>
</dbReference>
<feature type="domain" description="Right handed beta helix" evidence="2">
    <location>
        <begin position="700"/>
        <end position="815"/>
    </location>
</feature>
<evidence type="ECO:0008006" key="6">
    <source>
        <dbReference type="Google" id="ProtNLM"/>
    </source>
</evidence>
<dbReference type="Gene3D" id="2.60.40.10">
    <property type="entry name" value="Immunoglobulins"/>
    <property type="match status" value="2"/>
</dbReference>
<evidence type="ECO:0000259" key="2">
    <source>
        <dbReference type="Pfam" id="PF13229"/>
    </source>
</evidence>
<sequence>MMKTSTGLRLFRILAIALLVSGIMPGVYANTFNVTQTSDGNAASQLRGAILAADALGGGPHTINVPAGTYNLTLGPIKLGTKAQNISIVGAGAASTIVNMTATMQNRILLINEFADVSGVTTAISGIKFTGGKSPGNYGGGAILCGGPNNVVSITNCAFEGNVSTGRGGGALSIGGGGVVTVDNCTFTNNQINVTNQDNASGGAILIGYVSSDITVTGSVSITNSAFTGNFVSSTLFTAGGAIHLNAEQSPQSPSFYTKIEKNKFLNNSTGTTTNSEGGAISISSDFAVDVNYNVFAGNTLGGSVKQALSSRKSSDGVVNATHNWWGCNTDPQAAGTCSESASVIGEIGTGTLTTVPFLVLKPAVSNAALCLPSTSQTTVTASFLNNSAGTAISLGNLSQVIGLPVSFSSENGNISGAQSAIQADGKATATYTATSVGPGSANVMAGYLTSSDPAARVALATGVSPTISTHPAKVTTCTGASSAVFTVTGDNPATLSYQWYLGNTPLSNDGKYSGVNTASLTVNNIGAGDNGGQFKVKISNSCGDAFSNSALLTVVANRLYVAEGASGGGSGWEDALGDLSTALNAAYGCTGITEIWVKAGTYKPSGFPYNASLTGSRNNAFYLINNVAIYGGFAGNEATLGQRDAGANQTILSGDIGVPSNASDNTYHTLVSVLNNNTARLDGFIVRDGNSNGAGIEQSILGANVIAFGGGGLVLYSASPVIANCVFTENSGADGAGIYVFGSSANPLITNCIITGNSAGSAGGGIFNGYDSGATIQNCTIAGNSGVVQGAGMHNYLLAHPIVSNTLIWGNSGPAPAGIFDNSATPNVLFSLVQDGHTGTSILNQDPFFANQPAPVGADGKWMTTDDGLKPLPCSPAINKGVNVFVTAPSDILRQVRIFDTMVDIGAFELQSYRDGTSLSQDGDVATNNVIGGTTSGFLATGCRVLAQVTPMGAAPVIGSVQAKTFVEGGIISGGAVNFVQRHYEILPAANAENATARIKLFFLQSEFDAFNAGAGAAKLPAFFSDGTGKANLLVVQYHGTSATGQPGSYSGDTTTINPDDNDIVWNGDLNRWEVSFDVTGFSGFFISNADPLPLKLVSFTAKAVEKNTLLEWLTAEEVNTSHFEIHRSADARHWQVLPEQPAAFGSGGHRYSARDVEPLAGLNYYRLKMTDIDGSFAYSQIVTAEHRNAFQMQVFPNPATTLLQMEMTAGGTVSGKVELLDTKGVAVMRNELKNGKATLLVGNLPKGIYLLRVRSGAVVQTRKVAIE</sequence>
<dbReference type="NCBIfam" id="TIGR04183">
    <property type="entry name" value="Por_Secre_tail"/>
    <property type="match status" value="1"/>
</dbReference>
<dbReference type="InterPro" id="IPR026444">
    <property type="entry name" value="Secre_tail"/>
</dbReference>
<dbReference type="Proteomes" id="UP000600214">
    <property type="component" value="Unassembled WGS sequence"/>
</dbReference>
<dbReference type="RefSeq" id="WP_188937868.1">
    <property type="nucleotide sequence ID" value="NZ_BMIA01000004.1"/>
</dbReference>
<reference evidence="5" key="1">
    <citation type="journal article" date="2019" name="Int. J. Syst. Evol. Microbiol.">
        <title>The Global Catalogue of Microorganisms (GCM) 10K type strain sequencing project: providing services to taxonomists for standard genome sequencing and annotation.</title>
        <authorList>
            <consortium name="The Broad Institute Genomics Platform"/>
            <consortium name="The Broad Institute Genome Sequencing Center for Infectious Disease"/>
            <person name="Wu L."/>
            <person name="Ma J."/>
        </authorList>
    </citation>
    <scope>NUCLEOTIDE SEQUENCE [LARGE SCALE GENOMIC DNA]</scope>
    <source>
        <strain evidence="5">CGMCC 1.15288</strain>
    </source>
</reference>
<proteinExistence type="predicted"/>
<keyword evidence="1" id="KW-0732">Signal</keyword>
<dbReference type="EMBL" id="BMIA01000004">
    <property type="protein sequence ID" value="GGH49531.1"/>
    <property type="molecule type" value="Genomic_DNA"/>
</dbReference>
<dbReference type="InterPro" id="IPR006626">
    <property type="entry name" value="PbH1"/>
</dbReference>
<feature type="domain" description="Secretion system C-terminal sorting" evidence="3">
    <location>
        <begin position="1196"/>
        <end position="1268"/>
    </location>
</feature>
<evidence type="ECO:0000313" key="5">
    <source>
        <dbReference type="Proteomes" id="UP000600214"/>
    </source>
</evidence>
<dbReference type="Pfam" id="PF13229">
    <property type="entry name" value="Beta_helix"/>
    <property type="match status" value="1"/>
</dbReference>
<dbReference type="SUPFAM" id="SSF51126">
    <property type="entry name" value="Pectin lyase-like"/>
    <property type="match status" value="2"/>
</dbReference>
<dbReference type="InterPro" id="IPR059226">
    <property type="entry name" value="Choice_anch_Q_dom"/>
</dbReference>
<dbReference type="InterPro" id="IPR012334">
    <property type="entry name" value="Pectin_lyas_fold"/>
</dbReference>
<dbReference type="SUPFAM" id="SSF48726">
    <property type="entry name" value="Immunoglobulin"/>
    <property type="match status" value="1"/>
</dbReference>
<dbReference type="InterPro" id="IPR039448">
    <property type="entry name" value="Beta_helix"/>
</dbReference>
<feature type="chain" id="PRO_5045283390" description="Por secretion system C-terminal sorting domain-containing protein" evidence="1">
    <location>
        <begin position="30"/>
        <end position="1269"/>
    </location>
</feature>
<keyword evidence="5" id="KW-1185">Reference proteome</keyword>
<evidence type="ECO:0000256" key="1">
    <source>
        <dbReference type="SAM" id="SignalP"/>
    </source>
</evidence>
<feature type="signal peptide" evidence="1">
    <location>
        <begin position="1"/>
        <end position="29"/>
    </location>
</feature>
<accession>A0ABQ1Z726</accession>
<dbReference type="NCBIfam" id="NF041518">
    <property type="entry name" value="choice_anch_Q"/>
    <property type="match status" value="1"/>
</dbReference>
<dbReference type="Pfam" id="PF18962">
    <property type="entry name" value="Por_Secre_tail"/>
    <property type="match status" value="1"/>
</dbReference>
<protein>
    <recommendedName>
        <fullName evidence="6">Por secretion system C-terminal sorting domain-containing protein</fullName>
    </recommendedName>
</protein>
<dbReference type="InterPro" id="IPR011050">
    <property type="entry name" value="Pectin_lyase_fold/virulence"/>
</dbReference>
<comment type="caution">
    <text evidence="4">The sequence shown here is derived from an EMBL/GenBank/DDBJ whole genome shotgun (WGS) entry which is preliminary data.</text>
</comment>
<dbReference type="InterPro" id="IPR013783">
    <property type="entry name" value="Ig-like_fold"/>
</dbReference>
<evidence type="ECO:0000259" key="3">
    <source>
        <dbReference type="Pfam" id="PF18962"/>
    </source>
</evidence>
<evidence type="ECO:0000313" key="4">
    <source>
        <dbReference type="EMBL" id="GGH49531.1"/>
    </source>
</evidence>
<dbReference type="InterPro" id="IPR036179">
    <property type="entry name" value="Ig-like_dom_sf"/>
</dbReference>
<organism evidence="4 5">
    <name type="scientific">Dyadobacter endophyticus</name>
    <dbReference type="NCBI Taxonomy" id="1749036"/>
    <lineage>
        <taxon>Bacteria</taxon>
        <taxon>Pseudomonadati</taxon>
        <taxon>Bacteroidota</taxon>
        <taxon>Cytophagia</taxon>
        <taxon>Cytophagales</taxon>
        <taxon>Spirosomataceae</taxon>
        <taxon>Dyadobacter</taxon>
    </lineage>
</organism>
<dbReference type="SMART" id="SM00710">
    <property type="entry name" value="PbH1"/>
    <property type="match status" value="9"/>
</dbReference>
<name>A0ABQ1Z726_9BACT</name>
<gene>
    <name evidence="4" type="ORF">GCM10007423_51580</name>
</gene>